<evidence type="ECO:0000313" key="15">
    <source>
        <dbReference type="Proteomes" id="UP000182259"/>
    </source>
</evidence>
<evidence type="ECO:0000256" key="8">
    <source>
        <dbReference type="ARBA" id="ARBA00022824"/>
    </source>
</evidence>
<comment type="similarity">
    <text evidence="3">Belongs to the glycosyltransferase 2 family.</text>
</comment>
<accession>A0A1L0D0P6</accession>
<dbReference type="EC" id="2.4.1.117" evidence="4"/>
<evidence type="ECO:0000256" key="12">
    <source>
        <dbReference type="ARBA" id="ARBA00045097"/>
    </source>
</evidence>
<dbReference type="EMBL" id="LT635764">
    <property type="protein sequence ID" value="SGZ50020.1"/>
    <property type="molecule type" value="Genomic_DNA"/>
</dbReference>
<dbReference type="GO" id="GO:0005789">
    <property type="term" value="C:endoplasmic reticulum membrane"/>
    <property type="evidence" value="ECO:0007669"/>
    <property type="project" value="UniProtKB-SubCell"/>
</dbReference>
<comment type="pathway">
    <text evidence="2">Protein modification; protein glycosylation.</text>
</comment>
<evidence type="ECO:0000256" key="6">
    <source>
        <dbReference type="ARBA" id="ARBA00022679"/>
    </source>
</evidence>
<dbReference type="GO" id="GO:0006487">
    <property type="term" value="P:protein N-linked glycosylation"/>
    <property type="evidence" value="ECO:0007669"/>
    <property type="project" value="TreeGrafter"/>
</dbReference>
<comment type="catalytic activity">
    <reaction evidence="12">
        <text>a di-trans,poly-cis-dolichyl phosphate + UDP-alpha-D-glucose = a di-trans,poly-cis-dolichyl beta-D-glucosyl phosphate + UDP</text>
        <dbReference type="Rhea" id="RHEA:15401"/>
        <dbReference type="Rhea" id="RHEA-COMP:19498"/>
        <dbReference type="Rhea" id="RHEA-COMP:19502"/>
        <dbReference type="ChEBI" id="CHEBI:57525"/>
        <dbReference type="ChEBI" id="CHEBI:57683"/>
        <dbReference type="ChEBI" id="CHEBI:58223"/>
        <dbReference type="ChEBI" id="CHEBI:58885"/>
        <dbReference type="EC" id="2.4.1.117"/>
    </reaction>
    <physiologicalReaction direction="left-to-right" evidence="12">
        <dbReference type="Rhea" id="RHEA:15402"/>
    </physiologicalReaction>
</comment>
<comment type="subcellular location">
    <subcellularLocation>
        <location evidence="1">Endoplasmic reticulum membrane</location>
        <topology evidence="1">Single-pass membrane protein</topology>
    </subcellularLocation>
</comment>
<keyword evidence="11" id="KW-0472">Membrane</keyword>
<keyword evidence="7" id="KW-0812">Transmembrane</keyword>
<evidence type="ECO:0000256" key="9">
    <source>
        <dbReference type="ARBA" id="ARBA00022968"/>
    </source>
</evidence>
<dbReference type="PANTHER" id="PTHR10859:SF91">
    <property type="entry name" value="DOLICHYL-PHOSPHATE BETA-GLUCOSYLTRANSFERASE"/>
    <property type="match status" value="1"/>
</dbReference>
<dbReference type="GO" id="GO:0004581">
    <property type="term" value="F:dolichyl-phosphate beta-glucosyltransferase activity"/>
    <property type="evidence" value="ECO:0007669"/>
    <property type="project" value="UniProtKB-EC"/>
</dbReference>
<feature type="domain" description="Glycosyltransferase 2-like" evidence="13">
    <location>
        <begin position="68"/>
        <end position="247"/>
    </location>
</feature>
<evidence type="ECO:0000313" key="14">
    <source>
        <dbReference type="EMBL" id="SGZ50020.1"/>
    </source>
</evidence>
<evidence type="ECO:0000256" key="3">
    <source>
        <dbReference type="ARBA" id="ARBA00006739"/>
    </source>
</evidence>
<keyword evidence="8" id="KW-0256">Endoplasmic reticulum</keyword>
<dbReference type="AlphaFoldDB" id="A0A1L0D0P6"/>
<keyword evidence="5" id="KW-0328">Glycosyltransferase</keyword>
<dbReference type="CDD" id="cd04188">
    <property type="entry name" value="DPG_synthase"/>
    <property type="match status" value="1"/>
</dbReference>
<dbReference type="InterPro" id="IPR029044">
    <property type="entry name" value="Nucleotide-diphossugar_trans"/>
</dbReference>
<evidence type="ECO:0000256" key="10">
    <source>
        <dbReference type="ARBA" id="ARBA00022989"/>
    </source>
</evidence>
<reference evidence="14 15" key="1">
    <citation type="submission" date="2016-10" db="EMBL/GenBank/DDBJ databases">
        <authorList>
            <person name="de Groot N.N."/>
        </authorList>
    </citation>
    <scope>NUCLEOTIDE SEQUENCE [LARGE SCALE GENOMIC DNA]</scope>
    <source>
        <strain evidence="14 15">PYCC 4715</strain>
    </source>
</reference>
<evidence type="ECO:0000256" key="5">
    <source>
        <dbReference type="ARBA" id="ARBA00022676"/>
    </source>
</evidence>
<name>A0A1L0D0P6_9ASCO</name>
<gene>
    <name evidence="14" type="ORF">SAMEA4029009_CIC11G00000004092</name>
</gene>
<dbReference type="InterPro" id="IPR035518">
    <property type="entry name" value="DPG_synthase"/>
</dbReference>
<evidence type="ECO:0000256" key="4">
    <source>
        <dbReference type="ARBA" id="ARBA00012583"/>
    </source>
</evidence>
<sequence>MSWSVYVASAVATLLALVYGAIILFSHQPRLPTPSELKYSTNDAKGPVHDLPPRLSSGKISDSSLTLSVVVPCYNETARLGKMLDEAVQYLQENHPNDYEILIVDDGSSDGTADYALEQASTLGLAPHALKVVKLAKNRGKGGAVTHGILHGSGKYLLFADADGASKFGDMSKLLEYLRSQPADKAAIAIGLRAHMVNTDAVVKRLFIRNFLMYGLHTLVYIFGIRKVQDTQCGFKMFNRSAVANIFPHMHTERWIFDVEILLLGELQGMAMKEVPVNWQEIDGSKVDLAKDSIQMAIDLVVTRMAYIFGIYGLDECGRK</sequence>
<dbReference type="Gene3D" id="3.90.550.10">
    <property type="entry name" value="Spore Coat Polysaccharide Biosynthesis Protein SpsA, Chain A"/>
    <property type="match status" value="1"/>
</dbReference>
<dbReference type="Proteomes" id="UP000182259">
    <property type="component" value="Chromosome I"/>
</dbReference>
<evidence type="ECO:0000256" key="11">
    <source>
        <dbReference type="ARBA" id="ARBA00023136"/>
    </source>
</evidence>
<keyword evidence="6" id="KW-0808">Transferase</keyword>
<dbReference type="SUPFAM" id="SSF53448">
    <property type="entry name" value="Nucleotide-diphospho-sugar transferases"/>
    <property type="match status" value="1"/>
</dbReference>
<proteinExistence type="inferred from homology"/>
<evidence type="ECO:0000256" key="7">
    <source>
        <dbReference type="ARBA" id="ARBA00022692"/>
    </source>
</evidence>
<dbReference type="InterPro" id="IPR001173">
    <property type="entry name" value="Glyco_trans_2-like"/>
</dbReference>
<organism evidence="14 15">
    <name type="scientific">Sungouiella intermedia</name>
    <dbReference type="NCBI Taxonomy" id="45354"/>
    <lineage>
        <taxon>Eukaryota</taxon>
        <taxon>Fungi</taxon>
        <taxon>Dikarya</taxon>
        <taxon>Ascomycota</taxon>
        <taxon>Saccharomycotina</taxon>
        <taxon>Pichiomycetes</taxon>
        <taxon>Metschnikowiaceae</taxon>
        <taxon>Sungouiella</taxon>
    </lineage>
</organism>
<dbReference type="Pfam" id="PF00535">
    <property type="entry name" value="Glycos_transf_2"/>
    <property type="match status" value="1"/>
</dbReference>
<dbReference type="PANTHER" id="PTHR10859">
    <property type="entry name" value="GLYCOSYL TRANSFERASE"/>
    <property type="match status" value="1"/>
</dbReference>
<evidence type="ECO:0000256" key="1">
    <source>
        <dbReference type="ARBA" id="ARBA00004389"/>
    </source>
</evidence>
<keyword evidence="10" id="KW-1133">Transmembrane helix</keyword>
<keyword evidence="9" id="KW-0735">Signal-anchor</keyword>
<protein>
    <recommendedName>
        <fullName evidence="4">dolichyl-phosphate beta-glucosyltransferase</fullName>
        <ecNumber evidence="4">2.4.1.117</ecNumber>
    </recommendedName>
</protein>
<evidence type="ECO:0000259" key="13">
    <source>
        <dbReference type="Pfam" id="PF00535"/>
    </source>
</evidence>
<evidence type="ECO:0000256" key="2">
    <source>
        <dbReference type="ARBA" id="ARBA00004922"/>
    </source>
</evidence>